<name>A0A6G6GPJ2_9FLAO</name>
<sequence length="196" mass="22017">MKYLLAVAVTISLLSCKNEANEMSSEISEEKKQVTLSKAINNEVEDTIDGGMMLLGPVNRDGLSVAPYDEWFTASQKEHVLDTVAIEALKPLLAGIDIKVFMGTWCEDSQREIPALYKILDTTDFNYERLEVVAVSHDKDTPNGLEKGHSIAYVPTIIFIKNGDTLNRIVEYAHQTLEKDMVRILSREDYTPAYTE</sequence>
<dbReference type="AlphaFoldDB" id="A0A6G6GPJ2"/>
<accession>A0A6G6GPJ2</accession>
<gene>
    <name evidence="1" type="ORF">G5B37_13050</name>
</gene>
<dbReference type="InterPro" id="IPR036249">
    <property type="entry name" value="Thioredoxin-like_sf"/>
</dbReference>
<dbReference type="KEGG" id="mgel:G5B37_13050"/>
<evidence type="ECO:0000313" key="1">
    <source>
        <dbReference type="EMBL" id="QIE60457.1"/>
    </source>
</evidence>
<organism evidence="1 2">
    <name type="scientific">Rasiella rasia</name>
    <dbReference type="NCBI Taxonomy" id="2744027"/>
    <lineage>
        <taxon>Bacteria</taxon>
        <taxon>Pseudomonadati</taxon>
        <taxon>Bacteroidota</taxon>
        <taxon>Flavobacteriia</taxon>
        <taxon>Flavobacteriales</taxon>
        <taxon>Flavobacteriaceae</taxon>
        <taxon>Rasiella</taxon>
    </lineage>
</organism>
<dbReference type="EMBL" id="CP049057">
    <property type="protein sequence ID" value="QIE60457.1"/>
    <property type="molecule type" value="Genomic_DNA"/>
</dbReference>
<protein>
    <submittedName>
        <fullName evidence="1">Thioredoxin</fullName>
    </submittedName>
</protein>
<dbReference type="RefSeq" id="WP_164680469.1">
    <property type="nucleotide sequence ID" value="NZ_CP049057.1"/>
</dbReference>
<reference evidence="1 2" key="1">
    <citation type="submission" date="2020-02" db="EMBL/GenBank/DDBJ databases">
        <title>Complete genome sequence of Flavobacteriaceae bacterium.</title>
        <authorList>
            <person name="Kim S.-J."/>
            <person name="Kim Y.-S."/>
            <person name="Kim K.-H."/>
        </authorList>
    </citation>
    <scope>NUCLEOTIDE SEQUENCE [LARGE SCALE GENOMIC DNA]</scope>
    <source>
        <strain evidence="1 2">RR4-40</strain>
    </source>
</reference>
<dbReference type="SUPFAM" id="SSF52833">
    <property type="entry name" value="Thioredoxin-like"/>
    <property type="match status" value="1"/>
</dbReference>
<dbReference type="Proteomes" id="UP000505306">
    <property type="component" value="Chromosome"/>
</dbReference>
<evidence type="ECO:0000313" key="2">
    <source>
        <dbReference type="Proteomes" id="UP000505306"/>
    </source>
</evidence>
<dbReference type="Gene3D" id="3.40.30.10">
    <property type="entry name" value="Glutaredoxin"/>
    <property type="match status" value="1"/>
</dbReference>
<proteinExistence type="predicted"/>
<keyword evidence="2" id="KW-1185">Reference proteome</keyword>
<dbReference type="PROSITE" id="PS51257">
    <property type="entry name" value="PROKAR_LIPOPROTEIN"/>
    <property type="match status" value="1"/>
</dbReference>